<organism evidence="5 6">
    <name type="scientific">Leersia perrieri</name>
    <dbReference type="NCBI Taxonomy" id="77586"/>
    <lineage>
        <taxon>Eukaryota</taxon>
        <taxon>Viridiplantae</taxon>
        <taxon>Streptophyta</taxon>
        <taxon>Embryophyta</taxon>
        <taxon>Tracheophyta</taxon>
        <taxon>Spermatophyta</taxon>
        <taxon>Magnoliopsida</taxon>
        <taxon>Liliopsida</taxon>
        <taxon>Poales</taxon>
        <taxon>Poaceae</taxon>
        <taxon>BOP clade</taxon>
        <taxon>Oryzoideae</taxon>
        <taxon>Oryzeae</taxon>
        <taxon>Oryzinae</taxon>
        <taxon>Leersia</taxon>
    </lineage>
</organism>
<evidence type="ECO:0000256" key="2">
    <source>
        <dbReference type="SAM" id="MobiDB-lite"/>
    </source>
</evidence>
<feature type="region of interest" description="Disordered" evidence="2">
    <location>
        <begin position="1"/>
        <end position="24"/>
    </location>
</feature>
<dbReference type="InterPro" id="IPR011989">
    <property type="entry name" value="ARM-like"/>
</dbReference>
<reference evidence="5 6" key="1">
    <citation type="submission" date="2012-08" db="EMBL/GenBank/DDBJ databases">
        <title>Oryza genome evolution.</title>
        <authorList>
            <person name="Wing R.A."/>
        </authorList>
    </citation>
    <scope>NUCLEOTIDE SEQUENCE</scope>
</reference>
<evidence type="ECO:0000313" key="5">
    <source>
        <dbReference type="EnsemblPlants" id="LPERR02G28730.1"/>
    </source>
</evidence>
<protein>
    <submittedName>
        <fullName evidence="5">Uncharacterized protein</fullName>
    </submittedName>
</protein>
<evidence type="ECO:0000259" key="4">
    <source>
        <dbReference type="Pfam" id="PF25772"/>
    </source>
</evidence>
<feature type="region of interest" description="Disordered" evidence="2">
    <location>
        <begin position="1074"/>
        <end position="1155"/>
    </location>
</feature>
<proteinExistence type="inferred from homology"/>
<dbReference type="Proteomes" id="UP000032180">
    <property type="component" value="Chromosome 2"/>
</dbReference>
<feature type="compositionally biased region" description="Basic and acidic residues" evidence="2">
    <location>
        <begin position="1144"/>
        <end position="1155"/>
    </location>
</feature>
<feature type="compositionally biased region" description="Basic and acidic residues" evidence="2">
    <location>
        <begin position="1110"/>
        <end position="1121"/>
    </location>
</feature>
<reference evidence="5" key="3">
    <citation type="submission" date="2015-04" db="UniProtKB">
        <authorList>
            <consortium name="EnsemblPlants"/>
        </authorList>
    </citation>
    <scope>IDENTIFICATION</scope>
</reference>
<keyword evidence="6" id="KW-1185">Reference proteome</keyword>
<dbReference type="InterPro" id="IPR016024">
    <property type="entry name" value="ARM-type_fold"/>
</dbReference>
<reference evidence="6" key="2">
    <citation type="submission" date="2013-12" db="EMBL/GenBank/DDBJ databases">
        <authorList>
            <person name="Yu Y."/>
            <person name="Lee S."/>
            <person name="de Baynast K."/>
            <person name="Wissotski M."/>
            <person name="Liu L."/>
            <person name="Talag J."/>
            <person name="Goicoechea J."/>
            <person name="Angelova A."/>
            <person name="Jetty R."/>
            <person name="Kudrna D."/>
            <person name="Golser W."/>
            <person name="Rivera L."/>
            <person name="Zhang J."/>
            <person name="Wing R."/>
        </authorList>
    </citation>
    <scope>NUCLEOTIDE SEQUENCE</scope>
</reference>
<dbReference type="HOGENOM" id="CLU_003753_1_0_1"/>
<dbReference type="InterPro" id="IPR057860">
    <property type="entry name" value="HEAT_RRP12_N"/>
</dbReference>
<feature type="compositionally biased region" description="Polar residues" evidence="2">
    <location>
        <begin position="1016"/>
        <end position="1035"/>
    </location>
</feature>
<feature type="compositionally biased region" description="Acidic residues" evidence="2">
    <location>
        <begin position="1081"/>
        <end position="1090"/>
    </location>
</feature>
<feature type="region of interest" description="Disordered" evidence="2">
    <location>
        <begin position="971"/>
        <end position="1039"/>
    </location>
</feature>
<dbReference type="EnsemblPlants" id="LPERR02G28730.1">
    <property type="protein sequence ID" value="LPERR02G28730.1"/>
    <property type="gene ID" value="LPERR02G28730"/>
</dbReference>
<dbReference type="PANTHER" id="PTHR48445">
    <property type="entry name" value="OS02G0782100 PROTEIN"/>
    <property type="match status" value="1"/>
</dbReference>
<dbReference type="SUPFAM" id="SSF48371">
    <property type="entry name" value="ARM repeat"/>
    <property type="match status" value="1"/>
</dbReference>
<sequence length="1221" mass="134504">MADVDMGDQLLPGTPRSADGGDDDLSLLAGGGEADLAAAILSRLGGSPREDDQRLCATAAAMAQAVRDHGVGGGGVSPTPVAYFAAAAAALAPLARAGAGAVADGGVSGALLAFLSAAVPALPLAVVRARGREVADDVVRVLEFPSTPDSGVRAGVRCLAHLISKGEKASWEAVEPLYGVVLRLAVDPRPKVRKQAHSCLRDILLSFQRQAVLVPAGEGITRCFERFLLLAGGSNAVNTDAAAEGGPKGAKEVLYILNALKCCLPLMASKPSNTIIKYFKALLDLHQPILTRSILEILHAVGDSPTVQLKSDVLLDIVCSLGLSVSTVRKSGDEMASIARLLNVATRQIYNQNKSICVVKLPLVFTSLGDILASEFEEARFSAVEAFKSLIEDCIDENMVLQGITQIKSRHPGIRSDPTTIEKICAILEGLLNVRYGDVWDKSFHVISMAFDKLGESSADLLPEALKSLADMQNLSDDDFSFRKQLDACLGSAVAAMGPKNVLKILQIHSISDENEWIFPILEKHIVGASLQFFLTDIRDIIRAVEKNIPKLLKEDKLFSAKRAEGYVYSLWSLLPSCCNYARDTSIQFRALQSILCDTLKNQPDLRGIICSSIQVLIKQNKEALSVPIEEAILAEDEISKSERRAKERYTKEFAEENLKSIRAFSSKFLELLQTILLDFYRALLLDFAASLMPGLAAKSINVLFSYVKPAIKDTDSLIQKRAYKVLSMLLKDTEFIERNLDTLLDLMISSLPCQFPSKRYRLECLHHLIVYILKDSSKLGKREIIGSFLTEILLALKEANKKTRNRAYDVLIEIGRACEDAENDGRKENLHQFFGMVAGGLASQTPYAISASVTGLARLTYEFSELIGVAYKLLPSTFLLMQRNNREIVKANLGFIKALVAKSKADVLHEHLKGVVEGLLSWQTDTKNSFKAKVKSLIEILVKKCGLDAVKAVMPEEHIKLLTNIRKINERKMRKSKSSEDGDNMSMTSRATRQSRWNHTQIFSDFGSDEDDSNGPFSAQHTIASRTGTKASTRSTRRCQADKSLLEKFIDQSTGEPLDLLDQKTVRLALKSTKKRAMPDEDDDEVEMDPEGRIIVREERERRKKKQPISHDDEADERSTVRSQSVKRRKTTSSGWAYTGHEYTSKKASGDLKKKDKMDPYAYWPLDRKLLNRRSDRKASARKGMTSVMKVTKKLEGKSAAMALAAKRTQAKKGKKKKSK</sequence>
<dbReference type="STRING" id="77586.A0A0D9VLV3"/>
<evidence type="ECO:0000259" key="3">
    <source>
        <dbReference type="Pfam" id="PF08161"/>
    </source>
</evidence>
<feature type="region of interest" description="Disordered" evidence="2">
    <location>
        <begin position="1202"/>
        <end position="1221"/>
    </location>
</feature>
<dbReference type="InterPro" id="IPR012978">
    <property type="entry name" value="HEAT_RRP12"/>
</dbReference>
<dbReference type="eggNOG" id="KOG1248">
    <property type="taxonomic scope" value="Eukaryota"/>
</dbReference>
<evidence type="ECO:0000313" key="6">
    <source>
        <dbReference type="Proteomes" id="UP000032180"/>
    </source>
</evidence>
<feature type="compositionally biased region" description="Basic and acidic residues" evidence="2">
    <location>
        <begin position="1091"/>
        <end position="1102"/>
    </location>
</feature>
<name>A0A0D9VLV3_9ORYZ</name>
<dbReference type="Pfam" id="PF08161">
    <property type="entry name" value="RRP12_HEAT"/>
    <property type="match status" value="1"/>
</dbReference>
<dbReference type="AlphaFoldDB" id="A0A0D9VLV3"/>
<dbReference type="PANTHER" id="PTHR48445:SF1">
    <property type="entry name" value="OS02G0782100 PROTEIN"/>
    <property type="match status" value="1"/>
</dbReference>
<feature type="compositionally biased region" description="Polar residues" evidence="2">
    <location>
        <begin position="986"/>
        <end position="1004"/>
    </location>
</feature>
<feature type="domain" description="RRP12 HEAT" evidence="3">
    <location>
        <begin position="374"/>
        <end position="675"/>
    </location>
</feature>
<comment type="similarity">
    <text evidence="1">Belongs to the RRP12 family.</text>
</comment>
<feature type="compositionally biased region" description="Basic residues" evidence="2">
    <location>
        <begin position="1210"/>
        <end position="1221"/>
    </location>
</feature>
<accession>A0A0D9VLV3</accession>
<dbReference type="Pfam" id="PF25772">
    <property type="entry name" value="HEAT_RRP12_N"/>
    <property type="match status" value="1"/>
</dbReference>
<dbReference type="Gramene" id="LPERR02G28730.1">
    <property type="protein sequence ID" value="LPERR02G28730.1"/>
    <property type="gene ID" value="LPERR02G28730"/>
</dbReference>
<evidence type="ECO:0000256" key="1">
    <source>
        <dbReference type="ARBA" id="ARBA00007690"/>
    </source>
</evidence>
<feature type="domain" description="RRP12 N-terminal HEAT" evidence="4">
    <location>
        <begin position="32"/>
        <end position="308"/>
    </location>
</feature>
<dbReference type="GO" id="GO:0003729">
    <property type="term" value="F:mRNA binding"/>
    <property type="evidence" value="ECO:0007669"/>
    <property type="project" value="EnsemblPlants"/>
</dbReference>
<dbReference type="Gene3D" id="1.25.10.10">
    <property type="entry name" value="Leucine-rich Repeat Variant"/>
    <property type="match status" value="2"/>
</dbReference>